<dbReference type="InterPro" id="IPR007379">
    <property type="entry name" value="Tim44-like_dom"/>
</dbReference>
<keyword evidence="2" id="KW-0472">Membrane</keyword>
<feature type="signal peptide" evidence="3">
    <location>
        <begin position="1"/>
        <end position="19"/>
    </location>
</feature>
<dbReference type="SMART" id="SM00978">
    <property type="entry name" value="Tim44"/>
    <property type="match status" value="1"/>
</dbReference>
<dbReference type="PANTHER" id="PTHR41542">
    <property type="entry name" value="BLL5807 PROTEIN"/>
    <property type="match status" value="1"/>
</dbReference>
<evidence type="ECO:0000256" key="2">
    <source>
        <dbReference type="SAM" id="Phobius"/>
    </source>
</evidence>
<reference evidence="5 6" key="1">
    <citation type="submission" date="2017-05" db="EMBL/GenBank/DDBJ databases">
        <authorList>
            <person name="Varghese N."/>
            <person name="Submissions S."/>
        </authorList>
    </citation>
    <scope>NUCLEOTIDE SEQUENCE [LARGE SCALE GENOMIC DNA]</scope>
    <source>
        <strain evidence="5 6">DSM 26001</strain>
    </source>
</reference>
<gene>
    <name evidence="5" type="ORF">SAMN06295970_11148</name>
</gene>
<name>A0ABY1QAP6_9BURK</name>
<proteinExistence type="predicted"/>
<evidence type="ECO:0000313" key="5">
    <source>
        <dbReference type="EMBL" id="SMP65757.1"/>
    </source>
</evidence>
<feature type="domain" description="Tim44-like" evidence="4">
    <location>
        <begin position="175"/>
        <end position="306"/>
    </location>
</feature>
<evidence type="ECO:0000256" key="1">
    <source>
        <dbReference type="SAM" id="MobiDB-lite"/>
    </source>
</evidence>
<evidence type="ECO:0000256" key="3">
    <source>
        <dbReference type="SAM" id="SignalP"/>
    </source>
</evidence>
<keyword evidence="6" id="KW-1185">Reference proteome</keyword>
<protein>
    <submittedName>
        <fullName evidence="5">Predicted lipid-binding transport protein, Tim44 family</fullName>
    </submittedName>
</protein>
<feature type="transmembrane region" description="Helical" evidence="2">
    <location>
        <begin position="94"/>
        <end position="121"/>
    </location>
</feature>
<keyword evidence="2" id="KW-0812">Transmembrane</keyword>
<dbReference type="RefSeq" id="WP_283443083.1">
    <property type="nucleotide sequence ID" value="NZ_FXUL01000011.1"/>
</dbReference>
<organism evidence="5 6">
    <name type="scientific">Noviherbaspirillum suwonense</name>
    <dbReference type="NCBI Taxonomy" id="1224511"/>
    <lineage>
        <taxon>Bacteria</taxon>
        <taxon>Pseudomonadati</taxon>
        <taxon>Pseudomonadota</taxon>
        <taxon>Betaproteobacteria</taxon>
        <taxon>Burkholderiales</taxon>
        <taxon>Oxalobacteraceae</taxon>
        <taxon>Noviherbaspirillum</taxon>
    </lineage>
</organism>
<comment type="caution">
    <text evidence="5">The sequence shown here is derived from an EMBL/GenBank/DDBJ whole genome shotgun (WGS) entry which is preliminary data.</text>
</comment>
<evidence type="ECO:0000313" key="6">
    <source>
        <dbReference type="Proteomes" id="UP001158049"/>
    </source>
</evidence>
<sequence length="308" mass="31811">MKKYIAMLMLVASTLSMVAVDADAKRLGGGGSFGRQSQGFSRPAPSSAPMQQQAAPRPATPPAAAPATRPASPWRGMLGGALLGLGLGAMLSHFGIGGAFASVISTLLMVALLGVALMFIIRLFRRKDAGANGATPAYAGGYARSSTPEIGSGVRSYPDSMPSAAGAGAAAGAYTAATGAAAQGVPADFDVPGFLRHAKTYFIRLQDAWDKADVKDISEFTTPEMFAELRMQIQERGASPNVTDVVQLNAELLGIETGPNDYLASVKFSGLIKEAPDASATEFAEIWNLSKPTSGQGGWVLAGLQQLS</sequence>
<dbReference type="SUPFAM" id="SSF54427">
    <property type="entry name" value="NTF2-like"/>
    <property type="match status" value="1"/>
</dbReference>
<accession>A0ABY1QAP6</accession>
<feature type="compositionally biased region" description="Low complexity" evidence="1">
    <location>
        <begin position="34"/>
        <end position="57"/>
    </location>
</feature>
<feature type="region of interest" description="Disordered" evidence="1">
    <location>
        <begin position="32"/>
        <end position="70"/>
    </location>
</feature>
<dbReference type="Gene3D" id="3.10.450.240">
    <property type="match status" value="1"/>
</dbReference>
<dbReference type="PANTHER" id="PTHR41542:SF1">
    <property type="entry name" value="BLL5807 PROTEIN"/>
    <property type="match status" value="1"/>
</dbReference>
<dbReference type="Proteomes" id="UP001158049">
    <property type="component" value="Unassembled WGS sequence"/>
</dbReference>
<feature type="chain" id="PRO_5046799468" evidence="3">
    <location>
        <begin position="20"/>
        <end position="308"/>
    </location>
</feature>
<dbReference type="EMBL" id="FXUL01000011">
    <property type="protein sequence ID" value="SMP65757.1"/>
    <property type="molecule type" value="Genomic_DNA"/>
</dbReference>
<keyword evidence="2" id="KW-1133">Transmembrane helix</keyword>
<dbReference type="Pfam" id="PF04280">
    <property type="entry name" value="Tim44"/>
    <property type="match status" value="1"/>
</dbReference>
<keyword evidence="3" id="KW-0732">Signal</keyword>
<evidence type="ECO:0000259" key="4">
    <source>
        <dbReference type="SMART" id="SM00978"/>
    </source>
</evidence>
<dbReference type="InterPro" id="IPR032710">
    <property type="entry name" value="NTF2-like_dom_sf"/>
</dbReference>